<evidence type="ECO:0000313" key="3">
    <source>
        <dbReference type="EMBL" id="OUS46171.1"/>
    </source>
</evidence>
<organism evidence="3">
    <name type="scientific">Ostreococcus tauri</name>
    <name type="common">Marine green alga</name>
    <dbReference type="NCBI Taxonomy" id="70448"/>
    <lineage>
        <taxon>Eukaryota</taxon>
        <taxon>Viridiplantae</taxon>
        <taxon>Chlorophyta</taxon>
        <taxon>Mamiellophyceae</taxon>
        <taxon>Mamiellales</taxon>
        <taxon>Bathycoccaceae</taxon>
        <taxon>Ostreococcus</taxon>
    </lineage>
</organism>
<dbReference type="GO" id="GO:0005737">
    <property type="term" value="C:cytoplasm"/>
    <property type="evidence" value="ECO:0007669"/>
    <property type="project" value="TreeGrafter"/>
</dbReference>
<keyword evidence="1 3" id="KW-0378">Hydrolase</keyword>
<protein>
    <submittedName>
        <fullName evidence="3">Serine hydrolase FSH</fullName>
    </submittedName>
</protein>
<feature type="domain" description="Serine hydrolase" evidence="2">
    <location>
        <begin position="16"/>
        <end position="212"/>
    </location>
</feature>
<evidence type="ECO:0000259" key="2">
    <source>
        <dbReference type="Pfam" id="PF03959"/>
    </source>
</evidence>
<dbReference type="InterPro" id="IPR029058">
    <property type="entry name" value="AB_hydrolase_fold"/>
</dbReference>
<dbReference type="InterPro" id="IPR005645">
    <property type="entry name" value="FSH-like_dom"/>
</dbReference>
<dbReference type="EMBL" id="KZ155784">
    <property type="protein sequence ID" value="OUS46171.1"/>
    <property type="molecule type" value="Genomic_DNA"/>
</dbReference>
<dbReference type="InterPro" id="IPR050593">
    <property type="entry name" value="LovG"/>
</dbReference>
<dbReference type="Proteomes" id="UP000195557">
    <property type="component" value="Unassembled WGS sequence"/>
</dbReference>
<proteinExistence type="predicted"/>
<sequence>MRALTTASSVDRPPRRLKILALHGFRANASVFERQTTLARWDSDLRDIVELYFLDAPNAASGAIPRDLDAFFGPGVDGREWWSAETTERGTMSYEGLTRSLAEMERRCAEDGPFDGVLGFSQGGTMAAIALASEGLRERFKFGVIVSGMKSRGEETKGLSYGDVSAPTLHVIGEADRVVPKGLSVGLFDAMSGSVKTMATHAGGHVVPRANERGEPILRAFLEERLREVQGS</sequence>
<evidence type="ECO:0000256" key="1">
    <source>
        <dbReference type="ARBA" id="ARBA00022801"/>
    </source>
</evidence>
<dbReference type="GO" id="GO:0005634">
    <property type="term" value="C:nucleus"/>
    <property type="evidence" value="ECO:0007669"/>
    <property type="project" value="TreeGrafter"/>
</dbReference>
<dbReference type="PANTHER" id="PTHR48070:SF6">
    <property type="entry name" value="ESTERASE OVCA2"/>
    <property type="match status" value="1"/>
</dbReference>
<dbReference type="PANTHER" id="PTHR48070">
    <property type="entry name" value="ESTERASE OVCA2"/>
    <property type="match status" value="1"/>
</dbReference>
<accession>A0A1Y5I9N2</accession>
<dbReference type="SUPFAM" id="SSF53474">
    <property type="entry name" value="alpha/beta-Hydrolases"/>
    <property type="match status" value="1"/>
</dbReference>
<name>A0A1Y5I9N2_OSTTA</name>
<reference evidence="3" key="1">
    <citation type="submission" date="2017-04" db="EMBL/GenBank/DDBJ databases">
        <title>Population genomics of picophytoplankton unveils novel chromosome hypervariability.</title>
        <authorList>
            <consortium name="DOE Joint Genome Institute"/>
            <person name="Blanc-Mathieu R."/>
            <person name="Krasovec M."/>
            <person name="Hebrard M."/>
            <person name="Yau S."/>
            <person name="Desgranges E."/>
            <person name="Martin J."/>
            <person name="Schackwitz W."/>
            <person name="Kuo A."/>
            <person name="Salin G."/>
            <person name="Donnadieu C."/>
            <person name="Desdevises Y."/>
            <person name="Sanchez-Ferandin S."/>
            <person name="Moreau H."/>
            <person name="Rivals E."/>
            <person name="Grigoriev I.V."/>
            <person name="Grimsley N."/>
            <person name="Eyre-Walker A."/>
            <person name="Piganeau G."/>
        </authorList>
    </citation>
    <scope>NUCLEOTIDE SEQUENCE [LARGE SCALE GENOMIC DNA]</scope>
    <source>
        <strain evidence="3">RCC 1115</strain>
    </source>
</reference>
<dbReference type="Pfam" id="PF03959">
    <property type="entry name" value="FSH1"/>
    <property type="match status" value="1"/>
</dbReference>
<dbReference type="AlphaFoldDB" id="A0A1Y5I9N2"/>
<dbReference type="eggNOG" id="KOG2551">
    <property type="taxonomic scope" value="Eukaryota"/>
</dbReference>
<dbReference type="GO" id="GO:0016787">
    <property type="term" value="F:hydrolase activity"/>
    <property type="evidence" value="ECO:0007669"/>
    <property type="project" value="UniProtKB-KW"/>
</dbReference>
<gene>
    <name evidence="3" type="ORF">BE221DRAFT_168318</name>
</gene>
<dbReference type="Gene3D" id="3.40.50.1820">
    <property type="entry name" value="alpha/beta hydrolase"/>
    <property type="match status" value="1"/>
</dbReference>